<sequence>MPLQYASKNDPEDHSEDNRFTPVSGVLAEAIGDLDKDGKDEKVVALNVVVPGQPNAVRPLLIFKQDEYDNWFLWQTREGGILGSDQGGLLGDPFESLEISRGTIVIKHFGGSAQKWNYTHRFRFNGTEWPLIGTTIKYGIPGCYEIFDFNLANGKAIYKEIKRNCWSDEEIQPTQTQSLSIKLDKKPTLNNFSPGSNTLKIDQLDKTIYY</sequence>
<feature type="non-terminal residue" evidence="2">
    <location>
        <position position="210"/>
    </location>
</feature>
<feature type="region of interest" description="Disordered" evidence="1">
    <location>
        <begin position="1"/>
        <end position="20"/>
    </location>
</feature>
<reference evidence="2 3" key="1">
    <citation type="journal article" date="2016" name="Antonie Van Leeuwenhoek">
        <title>Photobacterium sanguinicancri sp. nov. isolated from marine animals.</title>
        <authorList>
            <person name="Gomez-Gil B."/>
            <person name="Roque A."/>
            <person name="Rotllant G."/>
            <person name="Romalde J.L."/>
            <person name="Doce A."/>
            <person name="Eggermont M."/>
            <person name="Defoirdt T."/>
        </authorList>
    </citation>
    <scope>NUCLEOTIDE SEQUENCE [LARGE SCALE GENOMIC DNA]</scope>
    <source>
        <strain evidence="2 3">CAIM 1827</strain>
    </source>
</reference>
<organism evidence="2 3">
    <name type="scientific">Photobacterium sanguinicancri</name>
    <dbReference type="NCBI Taxonomy" id="875932"/>
    <lineage>
        <taxon>Bacteria</taxon>
        <taxon>Pseudomonadati</taxon>
        <taxon>Pseudomonadota</taxon>
        <taxon>Gammaproteobacteria</taxon>
        <taxon>Vibrionales</taxon>
        <taxon>Vibrionaceae</taxon>
        <taxon>Photobacterium</taxon>
    </lineage>
</organism>
<dbReference type="RefSeq" id="WP_094959026.1">
    <property type="nucleotide sequence ID" value="NZ_NOIF01000411.1"/>
</dbReference>
<dbReference type="EMBL" id="NOIF01000411">
    <property type="protein sequence ID" value="OZS41329.1"/>
    <property type="molecule type" value="Genomic_DNA"/>
</dbReference>
<evidence type="ECO:0000313" key="2">
    <source>
        <dbReference type="EMBL" id="OZS41329.1"/>
    </source>
</evidence>
<name>A0ABX4FQY5_9GAMM</name>
<dbReference type="Proteomes" id="UP000215999">
    <property type="component" value="Unassembled WGS sequence"/>
</dbReference>
<gene>
    <name evidence="2" type="ORF">ASV53_24325</name>
</gene>
<comment type="caution">
    <text evidence="2">The sequence shown here is derived from an EMBL/GenBank/DDBJ whole genome shotgun (WGS) entry which is preliminary data.</text>
</comment>
<accession>A0ABX4FQY5</accession>
<feature type="compositionally biased region" description="Basic and acidic residues" evidence="1">
    <location>
        <begin position="9"/>
        <end position="19"/>
    </location>
</feature>
<keyword evidence="3" id="KW-1185">Reference proteome</keyword>
<proteinExistence type="predicted"/>
<protein>
    <submittedName>
        <fullName evidence="2">Uncharacterized protein</fullName>
    </submittedName>
</protein>
<evidence type="ECO:0000256" key="1">
    <source>
        <dbReference type="SAM" id="MobiDB-lite"/>
    </source>
</evidence>
<evidence type="ECO:0000313" key="3">
    <source>
        <dbReference type="Proteomes" id="UP000215999"/>
    </source>
</evidence>